<proteinExistence type="predicted"/>
<evidence type="ECO:0000313" key="1">
    <source>
        <dbReference type="EMBL" id="MCS7478944.1"/>
    </source>
</evidence>
<evidence type="ECO:0000313" key="2">
    <source>
        <dbReference type="Proteomes" id="UP001141259"/>
    </source>
</evidence>
<dbReference type="EMBL" id="JANYMP010000008">
    <property type="protein sequence ID" value="MCS7478944.1"/>
    <property type="molecule type" value="Genomic_DNA"/>
</dbReference>
<dbReference type="RefSeq" id="WP_259624436.1">
    <property type="nucleotide sequence ID" value="NZ_JANYMP010000008.1"/>
</dbReference>
<accession>A0A9X2VMQ0</accession>
<gene>
    <name evidence="1" type="ORF">NZH93_18950</name>
</gene>
<dbReference type="AlphaFoldDB" id="A0A9X2VMQ0"/>
<keyword evidence="2" id="KW-1185">Reference proteome</keyword>
<name>A0A9X2VMQ0_9PSEU</name>
<comment type="caution">
    <text evidence="1">The sequence shown here is derived from an EMBL/GenBank/DDBJ whole genome shotgun (WGS) entry which is preliminary data.</text>
</comment>
<organism evidence="1 2">
    <name type="scientific">Umezawaea endophytica</name>
    <dbReference type="NCBI Taxonomy" id="1654476"/>
    <lineage>
        <taxon>Bacteria</taxon>
        <taxon>Bacillati</taxon>
        <taxon>Actinomycetota</taxon>
        <taxon>Actinomycetes</taxon>
        <taxon>Pseudonocardiales</taxon>
        <taxon>Pseudonocardiaceae</taxon>
        <taxon>Umezawaea</taxon>
    </lineage>
</organism>
<protein>
    <submittedName>
        <fullName evidence="1">Uncharacterized protein</fullName>
    </submittedName>
</protein>
<sequence>MRVFEEACHYPEFGTLTIRDTNTGEEDEGPFEQWGLGGQPCGTVARAGYGWLEGSAGDGPLVVRLESHDVEPPAESADWLDVLETPYRSRTGVVGLTTVTCGPGGEDLRLGAVGDYRVRVAVKPLPASSDGPETLWALRFWPVAAPGPPRWLRRGRAAVGPGSTGREVLADSPAAEHNRYTSFASDLLAVALWGGTEQTATALAHRTLAPEADVRTTLDWAHRTGLLTVEGVLTGKFTMTLPG</sequence>
<dbReference type="Proteomes" id="UP001141259">
    <property type="component" value="Unassembled WGS sequence"/>
</dbReference>
<reference evidence="1" key="1">
    <citation type="submission" date="2022-08" db="EMBL/GenBank/DDBJ databases">
        <authorList>
            <person name="Tistechok S."/>
            <person name="Samborskyy M."/>
            <person name="Roman I."/>
        </authorList>
    </citation>
    <scope>NUCLEOTIDE SEQUENCE</scope>
    <source>
        <strain evidence="1">DSM 103496</strain>
    </source>
</reference>